<feature type="domain" description="Flagellar assembly protein T N-terminal" evidence="4">
    <location>
        <begin position="20"/>
        <end position="105"/>
    </location>
</feature>
<feature type="domain" description="Flagellar assembly protein T C-terminal" evidence="2">
    <location>
        <begin position="297"/>
        <end position="369"/>
    </location>
</feature>
<evidence type="ECO:0000259" key="4">
    <source>
        <dbReference type="Pfam" id="PF16548"/>
    </source>
</evidence>
<comment type="caution">
    <text evidence="5">The sequence shown here is derived from an EMBL/GenBank/DDBJ whole genome shotgun (WGS) entry which is preliminary data.</text>
</comment>
<evidence type="ECO:0000313" key="5">
    <source>
        <dbReference type="EMBL" id="GAB58478.1"/>
    </source>
</evidence>
<dbReference type="InterPro" id="IPR032388">
    <property type="entry name" value="FlgT_C"/>
</dbReference>
<dbReference type="RefSeq" id="WP_008220182.1">
    <property type="nucleotide sequence ID" value="NZ_BAFK01000006.1"/>
</dbReference>
<dbReference type="OrthoDB" id="8778507at2"/>
<protein>
    <submittedName>
        <fullName evidence="5">Uncharacterized protein</fullName>
    </submittedName>
</protein>
<dbReference type="InterPro" id="IPR032370">
    <property type="entry name" value="FlgT_N"/>
</dbReference>
<evidence type="ECO:0000256" key="1">
    <source>
        <dbReference type="SAM" id="SignalP"/>
    </source>
</evidence>
<evidence type="ECO:0000259" key="2">
    <source>
        <dbReference type="Pfam" id="PF16538"/>
    </source>
</evidence>
<sequence length="377" mass="42147">MKRSVIVTLMCGLCFTAAADWFEATGQALVERGDTTGARQSAIDDAIKRAALAAGARISSNQQLINGVLQNEQLAIASAGEIKQLQLMSEQLNGKVLTVTVRVNIEPQQSACEGNLYRKPLLLSEIRLQARQDAIYGQLFQLGSDATTQLERHLRDYSPAALVTPAGHTIDDSALAYPHGERLFQSGQQYLLSATINDLSLGEQTNRFWQSAEKQRFFAIDVQLFDIFEQRLLYRQEYRTSAGWPYKSNNTPASHSQAFWLLPYGSKIDRLLQAIAEDVQQQLQCQPLLSSIKQTDNNQIMLELGTDHGLQLGDQLQVYQLQRHPTTPGVKQLLRDPVRVSITNISSQHAWATEPKARLIQQIRQGDIVSVRKISSY</sequence>
<dbReference type="Proteomes" id="UP000004374">
    <property type="component" value="Unassembled WGS sequence"/>
</dbReference>
<evidence type="ECO:0000313" key="6">
    <source>
        <dbReference type="Proteomes" id="UP000004374"/>
    </source>
</evidence>
<dbReference type="Pfam" id="PF16539">
    <property type="entry name" value="FlgT_M"/>
    <property type="match status" value="1"/>
</dbReference>
<dbReference type="Gene3D" id="3.40.50.10610">
    <property type="entry name" value="ABC-type transport auxiliary lipoprotein component"/>
    <property type="match status" value="1"/>
</dbReference>
<feature type="signal peptide" evidence="1">
    <location>
        <begin position="1"/>
        <end position="19"/>
    </location>
</feature>
<name>I1DWQ0_9GAMM</name>
<keyword evidence="1" id="KW-0732">Signal</keyword>
<accession>I1DWQ0</accession>
<proteinExistence type="predicted"/>
<dbReference type="Gene3D" id="3.30.1660.40">
    <property type="entry name" value="FlgT, N-terminal domain"/>
    <property type="match status" value="1"/>
</dbReference>
<organism evidence="5 6">
    <name type="scientific">Rheinheimera nanhaiensis E407-8</name>
    <dbReference type="NCBI Taxonomy" id="562729"/>
    <lineage>
        <taxon>Bacteria</taxon>
        <taxon>Pseudomonadati</taxon>
        <taxon>Pseudomonadota</taxon>
        <taxon>Gammaproteobacteria</taxon>
        <taxon>Chromatiales</taxon>
        <taxon>Chromatiaceae</taxon>
        <taxon>Rheinheimera</taxon>
    </lineage>
</organism>
<dbReference type="Pfam" id="PF16548">
    <property type="entry name" value="FlgT_N"/>
    <property type="match status" value="1"/>
</dbReference>
<dbReference type="EMBL" id="BAFK01000006">
    <property type="protein sequence ID" value="GAB58478.1"/>
    <property type="molecule type" value="Genomic_DNA"/>
</dbReference>
<dbReference type="STRING" id="562729.RNAN_1450"/>
<feature type="chain" id="PRO_5003638741" evidence="1">
    <location>
        <begin position="20"/>
        <end position="377"/>
    </location>
</feature>
<dbReference type="InterPro" id="IPR032386">
    <property type="entry name" value="FlgT_M"/>
</dbReference>
<dbReference type="Gene3D" id="2.40.10.410">
    <property type="entry name" value="FlgT, C-terminal domain"/>
    <property type="match status" value="1"/>
</dbReference>
<reference evidence="5 6" key="1">
    <citation type="journal article" date="2012" name="J. Bacteriol.">
        <title>Genome Sequence of the Protease-Producing Bacterium Rheinheimera nanhaiensis E407-8T, Isolated from Deep-Sea Sediment of the South China Sea.</title>
        <authorList>
            <person name="Zhang X.-Y."/>
            <person name="Zhang Y.-J."/>
            <person name="Qin Q.-L."/>
            <person name="Xie B.-B."/>
            <person name="Chen X.-L."/>
            <person name="Zhou B.-C."/>
            <person name="Zhang Y.-Z."/>
        </authorList>
    </citation>
    <scope>NUCLEOTIDE SEQUENCE [LARGE SCALE GENOMIC DNA]</scope>
    <source>
        <strain evidence="5 6">E407-8</strain>
    </source>
</reference>
<dbReference type="Pfam" id="PF16538">
    <property type="entry name" value="FlgT_C"/>
    <property type="match status" value="1"/>
</dbReference>
<dbReference type="InterPro" id="IPR038180">
    <property type="entry name" value="FlgT_N_sf"/>
</dbReference>
<gene>
    <name evidence="5" type="ORF">RNAN_1450</name>
</gene>
<keyword evidence="6" id="KW-1185">Reference proteome</keyword>
<dbReference type="AlphaFoldDB" id="I1DWQ0"/>
<feature type="domain" description="Flagellar assembly protein T middle" evidence="3">
    <location>
        <begin position="111"/>
        <end position="249"/>
    </location>
</feature>
<evidence type="ECO:0000259" key="3">
    <source>
        <dbReference type="Pfam" id="PF16539"/>
    </source>
</evidence>
<dbReference type="InterPro" id="IPR038165">
    <property type="entry name" value="FlgT_C_sf"/>
</dbReference>